<protein>
    <submittedName>
        <fullName evidence="3">OTU domain-containing protein</fullName>
    </submittedName>
</protein>
<dbReference type="InterPro" id="IPR050704">
    <property type="entry name" value="Peptidase_C85-like"/>
</dbReference>
<evidence type="ECO:0000259" key="2">
    <source>
        <dbReference type="PROSITE" id="PS50802"/>
    </source>
</evidence>
<dbReference type="PANTHER" id="PTHR12419:SF111">
    <property type="entry name" value="OVARIAN TUMOR DOMAIN-CONTAINING DEUBIQUITINATING ENZYME 9"/>
    <property type="match status" value="1"/>
</dbReference>
<reference evidence="3" key="1">
    <citation type="journal article" date="2022" name="Int. J. Mol. Sci.">
        <title>Draft Genome of Tanacetum Coccineum: Genomic Comparison of Closely Related Tanacetum-Family Plants.</title>
        <authorList>
            <person name="Yamashiro T."/>
            <person name="Shiraishi A."/>
            <person name="Nakayama K."/>
            <person name="Satake H."/>
        </authorList>
    </citation>
    <scope>NUCLEOTIDE SEQUENCE</scope>
</reference>
<gene>
    <name evidence="3" type="ORF">Tco_1071086</name>
</gene>
<dbReference type="SUPFAM" id="SSF54001">
    <property type="entry name" value="Cysteine proteinases"/>
    <property type="match status" value="1"/>
</dbReference>
<dbReference type="InterPro" id="IPR003323">
    <property type="entry name" value="OTU_dom"/>
</dbReference>
<evidence type="ECO:0000256" key="1">
    <source>
        <dbReference type="ARBA" id="ARBA00010407"/>
    </source>
</evidence>
<evidence type="ECO:0000313" key="3">
    <source>
        <dbReference type="EMBL" id="GJT89369.1"/>
    </source>
</evidence>
<name>A0ABQ5HPM4_9ASTR</name>
<evidence type="ECO:0000313" key="4">
    <source>
        <dbReference type="Proteomes" id="UP001151760"/>
    </source>
</evidence>
<dbReference type="PANTHER" id="PTHR12419">
    <property type="entry name" value="OTU DOMAIN CONTAINING PROTEIN"/>
    <property type="match status" value="1"/>
</dbReference>
<keyword evidence="4" id="KW-1185">Reference proteome</keyword>
<comment type="similarity">
    <text evidence="1">Belongs to the peptidase C85 family.</text>
</comment>
<organism evidence="3 4">
    <name type="scientific">Tanacetum coccineum</name>
    <dbReference type="NCBI Taxonomy" id="301880"/>
    <lineage>
        <taxon>Eukaryota</taxon>
        <taxon>Viridiplantae</taxon>
        <taxon>Streptophyta</taxon>
        <taxon>Embryophyta</taxon>
        <taxon>Tracheophyta</taxon>
        <taxon>Spermatophyta</taxon>
        <taxon>Magnoliopsida</taxon>
        <taxon>eudicotyledons</taxon>
        <taxon>Gunneridae</taxon>
        <taxon>Pentapetalae</taxon>
        <taxon>asterids</taxon>
        <taxon>campanulids</taxon>
        <taxon>Asterales</taxon>
        <taxon>Asteraceae</taxon>
        <taxon>Asteroideae</taxon>
        <taxon>Anthemideae</taxon>
        <taxon>Anthemidinae</taxon>
        <taxon>Tanacetum</taxon>
    </lineage>
</organism>
<dbReference type="InterPro" id="IPR038765">
    <property type="entry name" value="Papain-like_cys_pep_sf"/>
</dbReference>
<dbReference type="EMBL" id="BQNB010019817">
    <property type="protein sequence ID" value="GJT89369.1"/>
    <property type="molecule type" value="Genomic_DNA"/>
</dbReference>
<proteinExistence type="inferred from homology"/>
<reference evidence="3" key="2">
    <citation type="submission" date="2022-01" db="EMBL/GenBank/DDBJ databases">
        <authorList>
            <person name="Yamashiro T."/>
            <person name="Shiraishi A."/>
            <person name="Satake H."/>
            <person name="Nakayama K."/>
        </authorList>
    </citation>
    <scope>NUCLEOTIDE SEQUENCE</scope>
</reference>
<dbReference type="Pfam" id="PF02338">
    <property type="entry name" value="OTU"/>
    <property type="match status" value="1"/>
</dbReference>
<dbReference type="PROSITE" id="PS50802">
    <property type="entry name" value="OTU"/>
    <property type="match status" value="1"/>
</dbReference>
<sequence length="226" mass="26187">MIANLPLERANATFAHLEPIRHEPTDEQDILRWRLGETGFKRKIMDGDGNCVLRSFSDQFWETQERHLEVREAACSQLMRFPQLYGYSLDDHDAYYDYVDFMSWPSSWADARLAFAACDAYHVRLVELVSLPGYMTHDFIPYDGYYNKIIYFCSSSVHSDSMYRVGDEIPLSPGRMQKMRRTGRFYEPEVVNRGTHTVFSSDMLDDGVLVFPLICNNPDLVVHTGT</sequence>
<feature type="domain" description="OTU" evidence="2">
    <location>
        <begin position="40"/>
        <end position="165"/>
    </location>
</feature>
<accession>A0ABQ5HPM4</accession>
<comment type="caution">
    <text evidence="3">The sequence shown here is derived from an EMBL/GenBank/DDBJ whole genome shotgun (WGS) entry which is preliminary data.</text>
</comment>
<dbReference type="Proteomes" id="UP001151760">
    <property type="component" value="Unassembled WGS sequence"/>
</dbReference>
<dbReference type="Gene3D" id="3.90.70.80">
    <property type="match status" value="1"/>
</dbReference>